<accession>A0A0N1KRP9</accession>
<reference evidence="4" key="2">
    <citation type="submission" date="2015-09" db="EMBL/GenBank/DDBJ databases">
        <title>Draft genome sequence of a multidrug-resistant Chryseobacterium indologenes isolate from Malaysia.</title>
        <authorList>
            <person name="Yu C.Y."/>
            <person name="Ang G.Y."/>
            <person name="Chan K.-G."/>
        </authorList>
    </citation>
    <scope>NUCLEOTIDE SEQUENCE [LARGE SCALE GENOMIC DNA]</scope>
    <source>
        <strain evidence="4">CI_885</strain>
    </source>
</reference>
<evidence type="ECO:0000313" key="3">
    <source>
        <dbReference type="EMBL" id="KPE49136.1"/>
    </source>
</evidence>
<proteinExistence type="predicted"/>
<gene>
    <name evidence="3" type="ORF">AOB46_21540</name>
</gene>
<dbReference type="Pfam" id="PF18962">
    <property type="entry name" value="Por_Secre_tail"/>
    <property type="match status" value="1"/>
</dbReference>
<dbReference type="SUPFAM" id="SSF49265">
    <property type="entry name" value="Fibronectin type III"/>
    <property type="match status" value="1"/>
</dbReference>
<sequence>MQIQSGFTADVIANGIGAANTTTTSDVDGVNYAFVARNFQLNSSSTSINFGIPVNGVINSVVAATPGLSYQLASLDANNSLRLATINDPGTLTLAIPSTALKLYLLATSGSGTSTISATVNFSDGSNQVFTGIDLPDWYNGAGYAIQGIGRISLTDNATDSGGGSNPRLYQKELVLDAANQSKSIQSITIAKTGGTGIANVFAVSSNFIPACQSPTNITALPTSQSVQISWSAPASAPSDGYDYYYSTSSTPPTETTSPIGSVGAGVTTANIPGLSASTTYYLWLRSNCGGIKGIWKPLTFATPCASFNLPWTENFDSMTSLGSGIVPGCWQTVTGTKAWTSTSSTSYNTPKSAPNYMRIAYGNTNASQLWTPGFNMTAGTVYTFAFNYNTGGTGTSYIGYTGNVRVNTQQTMTGASDLGTFITPDIGTTTYVPYSVTFTPPTTGVYYFAIDVSSNGSPWYLGIDDLKVVAGNLATSEVKAKQNTVQISPNPFTDTVMISQIEKVKSVSVSDASGRVLKTIEKPAEKLSLSDLSAGVYFLTVEMTDGTKQTIKGIKK</sequence>
<feature type="domain" description="Fibronectin type-III" evidence="2">
    <location>
        <begin position="211"/>
        <end position="307"/>
    </location>
</feature>
<dbReference type="Gene3D" id="2.60.40.10">
    <property type="entry name" value="Immunoglobulins"/>
    <property type="match status" value="1"/>
</dbReference>
<dbReference type="InterPro" id="IPR036116">
    <property type="entry name" value="FN3_sf"/>
</dbReference>
<protein>
    <recommendedName>
        <fullName evidence="2">Fibronectin type-III domain-containing protein</fullName>
    </recommendedName>
</protein>
<dbReference type="Pfam" id="PF00041">
    <property type="entry name" value="fn3"/>
    <property type="match status" value="1"/>
</dbReference>
<keyword evidence="1" id="KW-0732">Signal</keyword>
<organism evidence="3 4">
    <name type="scientific">Chryseobacterium indologenes</name>
    <name type="common">Flavobacterium indologenes</name>
    <dbReference type="NCBI Taxonomy" id="253"/>
    <lineage>
        <taxon>Bacteria</taxon>
        <taxon>Pseudomonadati</taxon>
        <taxon>Bacteroidota</taxon>
        <taxon>Flavobacteriia</taxon>
        <taxon>Flavobacteriales</taxon>
        <taxon>Weeksellaceae</taxon>
        <taxon>Chryseobacterium group</taxon>
        <taxon>Chryseobacterium</taxon>
    </lineage>
</organism>
<dbReference type="Gene3D" id="2.60.120.260">
    <property type="entry name" value="Galactose-binding domain-like"/>
    <property type="match status" value="1"/>
</dbReference>
<evidence type="ECO:0000259" key="2">
    <source>
        <dbReference type="PROSITE" id="PS50853"/>
    </source>
</evidence>
<dbReference type="Proteomes" id="UP000037953">
    <property type="component" value="Unassembled WGS sequence"/>
</dbReference>
<dbReference type="PROSITE" id="PS50853">
    <property type="entry name" value="FN3"/>
    <property type="match status" value="1"/>
</dbReference>
<dbReference type="InterPro" id="IPR003961">
    <property type="entry name" value="FN3_dom"/>
</dbReference>
<dbReference type="PATRIC" id="fig|253.9.peg.2720"/>
<evidence type="ECO:0000256" key="1">
    <source>
        <dbReference type="ARBA" id="ARBA00022729"/>
    </source>
</evidence>
<comment type="caution">
    <text evidence="3">The sequence shown here is derived from an EMBL/GenBank/DDBJ whole genome shotgun (WGS) entry which is preliminary data.</text>
</comment>
<dbReference type="InterPro" id="IPR026444">
    <property type="entry name" value="Secre_tail"/>
</dbReference>
<dbReference type="AlphaFoldDB" id="A0A0N1KRP9"/>
<dbReference type="InterPro" id="IPR013783">
    <property type="entry name" value="Ig-like_fold"/>
</dbReference>
<dbReference type="CDD" id="cd00063">
    <property type="entry name" value="FN3"/>
    <property type="match status" value="1"/>
</dbReference>
<evidence type="ECO:0000313" key="4">
    <source>
        <dbReference type="Proteomes" id="UP000037953"/>
    </source>
</evidence>
<reference evidence="3 4" key="1">
    <citation type="journal article" date="2015" name="Genom Data">
        <title>Draft genome sequence of a multidrug-resistant Chryseobacterium indologenes isolate from Malaysia.</title>
        <authorList>
            <person name="Yu C.Y."/>
            <person name="Ang G.Y."/>
            <person name="Cheng H.J."/>
            <person name="Cheong Y.M."/>
            <person name="Yin W.F."/>
            <person name="Chan K.G."/>
        </authorList>
    </citation>
    <scope>NUCLEOTIDE SEQUENCE [LARGE SCALE GENOMIC DNA]</scope>
    <source>
        <strain evidence="3 4">CI_885</strain>
    </source>
</reference>
<name>A0A0N1KRP9_CHRID</name>
<dbReference type="EMBL" id="LJOD01000023">
    <property type="protein sequence ID" value="KPE49136.1"/>
    <property type="molecule type" value="Genomic_DNA"/>
</dbReference>
<dbReference type="SMART" id="SM00060">
    <property type="entry name" value="FN3"/>
    <property type="match status" value="1"/>
</dbReference>
<dbReference type="NCBIfam" id="TIGR04183">
    <property type="entry name" value="Por_Secre_tail"/>
    <property type="match status" value="1"/>
</dbReference>